<dbReference type="AlphaFoldDB" id="A0A7D5K833"/>
<dbReference type="Proteomes" id="UP000509750">
    <property type="component" value="Chromosome"/>
</dbReference>
<dbReference type="RefSeq" id="WP_179169554.1">
    <property type="nucleotide sequence ID" value="NZ_CP058529.1"/>
</dbReference>
<evidence type="ECO:0000313" key="2">
    <source>
        <dbReference type="EMBL" id="QLG27979.1"/>
    </source>
</evidence>
<reference evidence="2 3" key="1">
    <citation type="submission" date="2020-07" db="EMBL/GenBank/DDBJ databases">
        <title>Gai3-2, isolated from salt lake.</title>
        <authorList>
            <person name="Cui H."/>
            <person name="Shi X."/>
        </authorList>
    </citation>
    <scope>NUCLEOTIDE SEQUENCE [LARGE SCALE GENOMIC DNA]</scope>
    <source>
        <strain evidence="2 3">Gai3-2</strain>
    </source>
</reference>
<evidence type="ECO:0000313" key="3">
    <source>
        <dbReference type="Proteomes" id="UP000509750"/>
    </source>
</evidence>
<keyword evidence="3" id="KW-1185">Reference proteome</keyword>
<keyword evidence="1" id="KW-0472">Membrane</keyword>
<dbReference type="GeneID" id="56029289"/>
<proteinExistence type="predicted"/>
<protein>
    <submittedName>
        <fullName evidence="2">SHOCT domain-containing protein</fullName>
    </submittedName>
</protein>
<keyword evidence="1" id="KW-1133">Transmembrane helix</keyword>
<feature type="transmembrane region" description="Helical" evidence="1">
    <location>
        <begin position="7"/>
        <end position="35"/>
    </location>
</feature>
<dbReference type="OrthoDB" id="178074at2157"/>
<accession>A0A7D5K833</accession>
<feature type="transmembrane region" description="Helical" evidence="1">
    <location>
        <begin position="55"/>
        <end position="78"/>
    </location>
</feature>
<keyword evidence="1" id="KW-0812">Transmembrane</keyword>
<gene>
    <name evidence="2" type="ORF">HUG10_10610</name>
</gene>
<sequence length="174" mass="18830">MGWLRTNLLWISLVGLLVSGGLLLVVVGFLGLVVYSALGTGTPIVGELLDVAAPVLAVTSVLLVATVLSGVGFVWALLRRASVPRSSRLAALADRIEREYPPLRPFGLSDALAPPKPSAEEQSANALAELKRQYVDGELSEREFERKVDRLVANESVDEARAERERRAVLDDRS</sequence>
<dbReference type="EMBL" id="CP058529">
    <property type="protein sequence ID" value="QLG27979.1"/>
    <property type="molecule type" value="Genomic_DNA"/>
</dbReference>
<evidence type="ECO:0000256" key="1">
    <source>
        <dbReference type="SAM" id="Phobius"/>
    </source>
</evidence>
<name>A0A7D5K833_9EURY</name>
<dbReference type="KEGG" id="halg:HUG10_10610"/>
<organism evidence="2 3">
    <name type="scientific">Halorarum halophilum</name>
    <dbReference type="NCBI Taxonomy" id="2743090"/>
    <lineage>
        <taxon>Archaea</taxon>
        <taxon>Methanobacteriati</taxon>
        <taxon>Methanobacteriota</taxon>
        <taxon>Stenosarchaea group</taxon>
        <taxon>Halobacteria</taxon>
        <taxon>Halobacteriales</taxon>
        <taxon>Haloferacaceae</taxon>
        <taxon>Halorarum</taxon>
    </lineage>
</organism>